<evidence type="ECO:0000313" key="5">
    <source>
        <dbReference type="WBParaSite" id="maker-unitig_10956-snap-gene-0.2-mRNA-1"/>
    </source>
</evidence>
<keyword evidence="2" id="KW-0812">Transmembrane</keyword>
<dbReference type="Proteomes" id="UP000095280">
    <property type="component" value="Unplaced"/>
</dbReference>
<name>A0A1I8F186_9PLAT</name>
<dbReference type="InterPro" id="IPR036719">
    <property type="entry name" value="Neuro-gated_channel_TM_sf"/>
</dbReference>
<feature type="signal peptide" evidence="3">
    <location>
        <begin position="1"/>
        <end position="19"/>
    </location>
</feature>
<sequence length="418" mass="46763">CAWLLLLLSSLKAKLLAWAAVSTSGFGTGHGDSQNRHGNADHVAVSMEIRDSGEVGFGGDGWGDCGVAGDGKLRRQVFLRLVFTKIGDIDTVRECFDASVYLEAQWREPSLDFGVANDRNAGGASSAAASMSLRRSRTPLHNSIGDLMHRRDRELSRNSSGEAFVLERHSLRGRFFERMELWHFPFDTQDITVTVCSNLPEAAVELQEMPDKPSRVFTSTFTDEQEWSLHTHVEASKTSVISDSQIGPRQRPAVQFSTRATRRATFYVVNIWFVSFILCMLALCVFGIDRQNLQGRLQLSFILLLTTVTFKFVIANHIPRVSYLTMLDKAVMHNLLFLVLLSIWHSVASLFPATHSLQANEKYAIIVFAGVYVLGICVILLQIVFGALRRKKLMDEKDLQYQVHLFSKAPQQAYAASD</sequence>
<feature type="chain" id="PRO_5009318517" evidence="3">
    <location>
        <begin position="20"/>
        <end position="418"/>
    </location>
</feature>
<feature type="transmembrane region" description="Helical" evidence="2">
    <location>
        <begin position="363"/>
        <end position="385"/>
    </location>
</feature>
<dbReference type="AlphaFoldDB" id="A0A1I8F186"/>
<evidence type="ECO:0000256" key="1">
    <source>
        <dbReference type="ARBA" id="ARBA00004141"/>
    </source>
</evidence>
<keyword evidence="2" id="KW-1133">Transmembrane helix</keyword>
<protein>
    <submittedName>
        <fullName evidence="5">Neur_chan_LBD domain-containing protein</fullName>
    </submittedName>
</protein>
<feature type="transmembrane region" description="Helical" evidence="2">
    <location>
        <begin position="264"/>
        <end position="287"/>
    </location>
</feature>
<proteinExistence type="predicted"/>
<keyword evidence="4" id="KW-1185">Reference proteome</keyword>
<organism evidence="4 5">
    <name type="scientific">Macrostomum lignano</name>
    <dbReference type="NCBI Taxonomy" id="282301"/>
    <lineage>
        <taxon>Eukaryota</taxon>
        <taxon>Metazoa</taxon>
        <taxon>Spiralia</taxon>
        <taxon>Lophotrochozoa</taxon>
        <taxon>Platyhelminthes</taxon>
        <taxon>Rhabditophora</taxon>
        <taxon>Macrostomorpha</taxon>
        <taxon>Macrostomida</taxon>
        <taxon>Macrostomidae</taxon>
        <taxon>Macrostomum</taxon>
    </lineage>
</organism>
<dbReference type="InterPro" id="IPR038050">
    <property type="entry name" value="Neuro_actylchol_rec"/>
</dbReference>
<feature type="transmembrane region" description="Helical" evidence="2">
    <location>
        <begin position="299"/>
        <end position="318"/>
    </location>
</feature>
<accession>A0A1I8F186</accession>
<dbReference type="GO" id="GO:0004888">
    <property type="term" value="F:transmembrane signaling receptor activity"/>
    <property type="evidence" value="ECO:0007669"/>
    <property type="project" value="InterPro"/>
</dbReference>
<dbReference type="SUPFAM" id="SSF63712">
    <property type="entry name" value="Nicotinic receptor ligand binding domain-like"/>
    <property type="match status" value="1"/>
</dbReference>
<dbReference type="Gene3D" id="2.70.170.10">
    <property type="entry name" value="Neurotransmitter-gated ion-channel ligand-binding domain"/>
    <property type="match status" value="1"/>
</dbReference>
<dbReference type="SUPFAM" id="SSF90112">
    <property type="entry name" value="Neurotransmitter-gated ion-channel transmembrane pore"/>
    <property type="match status" value="1"/>
</dbReference>
<reference evidence="5" key="1">
    <citation type="submission" date="2016-11" db="UniProtKB">
        <authorList>
            <consortium name="WormBaseParasite"/>
        </authorList>
    </citation>
    <scope>IDENTIFICATION</scope>
</reference>
<dbReference type="InterPro" id="IPR036734">
    <property type="entry name" value="Neur_chan_lig-bd_sf"/>
</dbReference>
<dbReference type="WBParaSite" id="maker-unitig_10956-snap-gene-0.2-mRNA-1">
    <property type="protein sequence ID" value="maker-unitig_10956-snap-gene-0.2-mRNA-1"/>
    <property type="gene ID" value="maker-unitig_10956-snap-gene-0.2"/>
</dbReference>
<dbReference type="GO" id="GO:0016020">
    <property type="term" value="C:membrane"/>
    <property type="evidence" value="ECO:0007669"/>
    <property type="project" value="UniProtKB-SubCell"/>
</dbReference>
<evidence type="ECO:0000313" key="4">
    <source>
        <dbReference type="Proteomes" id="UP000095280"/>
    </source>
</evidence>
<dbReference type="Gene3D" id="1.20.58.390">
    <property type="entry name" value="Neurotransmitter-gated ion-channel transmembrane domain"/>
    <property type="match status" value="1"/>
</dbReference>
<keyword evidence="3" id="KW-0732">Signal</keyword>
<evidence type="ECO:0000256" key="2">
    <source>
        <dbReference type="SAM" id="Phobius"/>
    </source>
</evidence>
<comment type="subcellular location">
    <subcellularLocation>
        <location evidence="1">Membrane</location>
        <topology evidence="1">Multi-pass membrane protein</topology>
    </subcellularLocation>
</comment>
<dbReference type="PANTHER" id="PTHR18945">
    <property type="entry name" value="NEUROTRANSMITTER GATED ION CHANNEL"/>
    <property type="match status" value="1"/>
</dbReference>
<keyword evidence="2" id="KW-0472">Membrane</keyword>
<dbReference type="GO" id="GO:0005230">
    <property type="term" value="F:extracellular ligand-gated monoatomic ion channel activity"/>
    <property type="evidence" value="ECO:0007669"/>
    <property type="project" value="InterPro"/>
</dbReference>
<feature type="transmembrane region" description="Helical" evidence="2">
    <location>
        <begin position="330"/>
        <end position="351"/>
    </location>
</feature>
<dbReference type="InterPro" id="IPR006201">
    <property type="entry name" value="Neur_channel"/>
</dbReference>
<evidence type="ECO:0000256" key="3">
    <source>
        <dbReference type="SAM" id="SignalP"/>
    </source>
</evidence>